<keyword evidence="4" id="KW-1185">Reference proteome</keyword>
<dbReference type="AlphaFoldDB" id="A0A1I5E5W8"/>
<protein>
    <submittedName>
        <fullName evidence="3">Linoleoyl-CoA desaturase</fullName>
    </submittedName>
</protein>
<gene>
    <name evidence="3" type="ORF">SAMN05216207_102936</name>
</gene>
<dbReference type="CDD" id="cd03506">
    <property type="entry name" value="Delta6-FADS-like"/>
    <property type="match status" value="1"/>
</dbReference>
<dbReference type="PANTHER" id="PTHR19353:SF84">
    <property type="entry name" value="ACYL-COA DELTA-9-DESATURASE, DESB"/>
    <property type="match status" value="1"/>
</dbReference>
<sequence>MTAVADTPATGPAGTLGSADPEPGPEETGREQHPQRPALELVPSSRRADVAATTNLTAEQIEELGRRLDAIRDRILAERGACDAAYIRNVIGKQRALEVGGRALLFAGVLPPAWIAGTAMLSIAKILENMEIGHNVMHGQWDWMRDPKIHSSTWEWDNVSSSAEWRHSHNYMHHTYTNVVGKDRDVGYGILRLSEEQRWNPYYLGNPIYNVLLSLFFEYGVALHDLEVEKVVAGEKPLSRVWQQLKSIGRKAGRQAFKDYLAFPALAGPFFLPVLAGNLTANLVRNVWSHAVIFCGHFPTGAVQFAPEQLEDESRGEWYVRQLLGSANLDGGRYFHLMTGQLSFQIEHHLFPDLPSNRYAEIAPEVRALCAEYGLEYTSGPLWKQYLQVLGTINRLALPNGRR</sequence>
<organism evidence="3 4">
    <name type="scientific">Pseudonocardia ammonioxydans</name>
    <dbReference type="NCBI Taxonomy" id="260086"/>
    <lineage>
        <taxon>Bacteria</taxon>
        <taxon>Bacillati</taxon>
        <taxon>Actinomycetota</taxon>
        <taxon>Actinomycetes</taxon>
        <taxon>Pseudonocardiales</taxon>
        <taxon>Pseudonocardiaceae</taxon>
        <taxon>Pseudonocardia</taxon>
    </lineage>
</organism>
<evidence type="ECO:0000313" key="3">
    <source>
        <dbReference type="EMBL" id="SFO06827.1"/>
    </source>
</evidence>
<dbReference type="Pfam" id="PF00487">
    <property type="entry name" value="FA_desaturase"/>
    <property type="match status" value="1"/>
</dbReference>
<feature type="region of interest" description="Disordered" evidence="1">
    <location>
        <begin position="1"/>
        <end position="46"/>
    </location>
</feature>
<reference evidence="3 4" key="1">
    <citation type="submission" date="2016-10" db="EMBL/GenBank/DDBJ databases">
        <authorList>
            <person name="de Groot N.N."/>
        </authorList>
    </citation>
    <scope>NUCLEOTIDE SEQUENCE [LARGE SCALE GENOMIC DNA]</scope>
    <source>
        <strain evidence="3 4">CGMCC 4.1877</strain>
    </source>
</reference>
<dbReference type="EMBL" id="FOUY01000029">
    <property type="protein sequence ID" value="SFO06827.1"/>
    <property type="molecule type" value="Genomic_DNA"/>
</dbReference>
<dbReference type="Proteomes" id="UP000199614">
    <property type="component" value="Unassembled WGS sequence"/>
</dbReference>
<evidence type="ECO:0000313" key="4">
    <source>
        <dbReference type="Proteomes" id="UP000199614"/>
    </source>
</evidence>
<dbReference type="PANTHER" id="PTHR19353">
    <property type="entry name" value="FATTY ACID DESATURASE 2"/>
    <property type="match status" value="1"/>
</dbReference>
<dbReference type="InterPro" id="IPR012171">
    <property type="entry name" value="Fatty_acid_desaturase"/>
</dbReference>
<dbReference type="GO" id="GO:0016717">
    <property type="term" value="F:oxidoreductase activity, acting on paired donors, with oxidation of a pair of donors resulting in the reduction of molecular oxygen to two molecules of water"/>
    <property type="evidence" value="ECO:0007669"/>
    <property type="project" value="TreeGrafter"/>
</dbReference>
<evidence type="ECO:0000259" key="2">
    <source>
        <dbReference type="Pfam" id="PF00487"/>
    </source>
</evidence>
<name>A0A1I5E5W8_PSUAM</name>
<evidence type="ECO:0000256" key="1">
    <source>
        <dbReference type="SAM" id="MobiDB-lite"/>
    </source>
</evidence>
<dbReference type="STRING" id="260086.SAMN05216207_102936"/>
<dbReference type="InterPro" id="IPR005804">
    <property type="entry name" value="FA_desaturase_dom"/>
</dbReference>
<dbReference type="GO" id="GO:0006629">
    <property type="term" value="P:lipid metabolic process"/>
    <property type="evidence" value="ECO:0007669"/>
    <property type="project" value="InterPro"/>
</dbReference>
<dbReference type="GO" id="GO:0016020">
    <property type="term" value="C:membrane"/>
    <property type="evidence" value="ECO:0007669"/>
    <property type="project" value="TreeGrafter"/>
</dbReference>
<feature type="domain" description="Fatty acid desaturase" evidence="2">
    <location>
        <begin position="113"/>
        <end position="379"/>
    </location>
</feature>
<accession>A0A1I5E5W8</accession>
<proteinExistence type="predicted"/>